<dbReference type="EMBL" id="CP040916">
    <property type="protein sequence ID" value="QDQ10864.1"/>
    <property type="molecule type" value="Genomic_DNA"/>
</dbReference>
<keyword evidence="2" id="KW-0812">Transmembrane</keyword>
<organism evidence="3 4">
    <name type="scientific">Streptomyces spectabilis</name>
    <dbReference type="NCBI Taxonomy" id="68270"/>
    <lineage>
        <taxon>Bacteria</taxon>
        <taxon>Bacillati</taxon>
        <taxon>Actinomycetota</taxon>
        <taxon>Actinomycetes</taxon>
        <taxon>Kitasatosporales</taxon>
        <taxon>Streptomycetaceae</taxon>
        <taxon>Streptomyces</taxon>
    </lineage>
</organism>
<dbReference type="InterPro" id="IPR011044">
    <property type="entry name" value="Quino_amine_DH_bsu"/>
</dbReference>
<proteinExistence type="predicted"/>
<evidence type="ECO:0000256" key="1">
    <source>
        <dbReference type="SAM" id="MobiDB-lite"/>
    </source>
</evidence>
<evidence type="ECO:0000313" key="3">
    <source>
        <dbReference type="EMBL" id="QDQ10864.1"/>
    </source>
</evidence>
<dbReference type="Proteomes" id="UP000316806">
    <property type="component" value="Chromosome"/>
</dbReference>
<dbReference type="AlphaFoldDB" id="A0A516R5D5"/>
<feature type="region of interest" description="Disordered" evidence="1">
    <location>
        <begin position="65"/>
        <end position="86"/>
    </location>
</feature>
<keyword evidence="2" id="KW-0472">Membrane</keyword>
<name>A0A516R5D5_STRST</name>
<keyword evidence="2" id="KW-1133">Transmembrane helix</keyword>
<dbReference type="RefSeq" id="WP_144002778.1">
    <property type="nucleotide sequence ID" value="NZ_CP040916.1"/>
</dbReference>
<gene>
    <name evidence="3" type="ORF">FH965_09950</name>
</gene>
<accession>A0A516R5D5</accession>
<dbReference type="Gene3D" id="2.130.10.10">
    <property type="entry name" value="YVTN repeat-like/Quinoprotein amine dehydrogenase"/>
    <property type="match status" value="1"/>
</dbReference>
<feature type="transmembrane region" description="Helical" evidence="2">
    <location>
        <begin position="40"/>
        <end position="58"/>
    </location>
</feature>
<sequence>MNVEQLVRETLQEEAAASGTARGDLADRVLTARRRRNRRGAAGAVAVAAALVAAVVTVPEIGGDGEAASPASESINGDVVAHPDQSPPRDMIAAGGTAVSGYYAGRRVEQPGGDELFTRHYTVLDQKSGRYKALDTKWAWVDVAPGMRTAAVLEGELPARRIGMLDLITGKVERWIPVGRPVAGVEWSPDGKRLVATAYSKNPDRLIDRSGDHPANGAQPHGSRTGFYVVDAGSGEVGPFRTLRQSKPDKWGNYQGNSREDVGWGHDGTKLYVEQLKTGNGKSDHRAWYTPSGARTSAPAKERFAGWSRAGLSPDGKLVAVDGDSGGSWIVNSTTGEKVGLVPGMQPLAWADSKRLITIGCDPRKCGGRNEFRSQLMLVTVGSKKAVPLSGFRKASDTYLGRWEPLAAAR</sequence>
<protein>
    <submittedName>
        <fullName evidence="3">WD40 repeat domain-containing protein</fullName>
    </submittedName>
</protein>
<evidence type="ECO:0000313" key="4">
    <source>
        <dbReference type="Proteomes" id="UP000316806"/>
    </source>
</evidence>
<dbReference type="InterPro" id="IPR015943">
    <property type="entry name" value="WD40/YVTN_repeat-like_dom_sf"/>
</dbReference>
<dbReference type="SUPFAM" id="SSF50969">
    <property type="entry name" value="YVTN repeat-like/Quinoprotein amine dehydrogenase"/>
    <property type="match status" value="1"/>
</dbReference>
<evidence type="ECO:0000256" key="2">
    <source>
        <dbReference type="SAM" id="Phobius"/>
    </source>
</evidence>
<reference evidence="3 4" key="1">
    <citation type="journal article" date="2019" name="J. Ind. Microbiol. Biotechnol.">
        <title>The complete genomic sequence of Streptomyces spectabilis NRRL-2792 and identification of secondary metabolite biosynthetic gene clusters.</title>
        <authorList>
            <person name="Sinha A."/>
            <person name="Phillips-Salemka S."/>
            <person name="Niraula T.A."/>
            <person name="Short K.A."/>
            <person name="Niraula N.P."/>
        </authorList>
    </citation>
    <scope>NUCLEOTIDE SEQUENCE [LARGE SCALE GENOMIC DNA]</scope>
    <source>
        <strain evidence="3 4">NRRL 2792</strain>
    </source>
</reference>